<keyword evidence="4" id="KW-0704">Schiff base</keyword>
<evidence type="ECO:0000313" key="7">
    <source>
        <dbReference type="EMBL" id="MFC5768040.1"/>
    </source>
</evidence>
<keyword evidence="8" id="KW-1185">Reference proteome</keyword>
<evidence type="ECO:0000256" key="5">
    <source>
        <dbReference type="ARBA" id="ARBA00032523"/>
    </source>
</evidence>
<evidence type="ECO:0000256" key="1">
    <source>
        <dbReference type="ARBA" id="ARBA00003810"/>
    </source>
</evidence>
<protein>
    <recommendedName>
        <fullName evidence="2">(5-formylfuran-3-yl)methyl phosphate synthase</fullName>
        <ecNumber evidence="2">4.2.3.153</ecNumber>
    </recommendedName>
    <alternativeName>
        <fullName evidence="5">4-(hydroxymethyl)-2-furancarboxaldehyde-phosphate synthase</fullName>
    </alternativeName>
</protein>
<accession>A0ABW1ALI5</accession>
<evidence type="ECO:0000256" key="6">
    <source>
        <dbReference type="ARBA" id="ARBA00047628"/>
    </source>
</evidence>
<dbReference type="InterPro" id="IPR007565">
    <property type="entry name" value="4HFCP_synth"/>
</dbReference>
<proteinExistence type="predicted"/>
<dbReference type="RefSeq" id="WP_096448862.1">
    <property type="nucleotide sequence ID" value="NZ_JBHSOG010000007.1"/>
</dbReference>
<organism evidence="7 8">
    <name type="scientific">Thauera sinica</name>
    <dbReference type="NCBI Taxonomy" id="2665146"/>
    <lineage>
        <taxon>Bacteria</taxon>
        <taxon>Pseudomonadati</taxon>
        <taxon>Pseudomonadota</taxon>
        <taxon>Betaproteobacteria</taxon>
        <taxon>Rhodocyclales</taxon>
        <taxon>Zoogloeaceae</taxon>
        <taxon>Thauera</taxon>
    </lineage>
</organism>
<evidence type="ECO:0000256" key="4">
    <source>
        <dbReference type="ARBA" id="ARBA00023270"/>
    </source>
</evidence>
<dbReference type="Pfam" id="PF04476">
    <property type="entry name" value="4HFCP_synth"/>
    <property type="match status" value="1"/>
</dbReference>
<sequence length="247" mass="24982">MRMLVSVRDGAEALCAAGAGADFIDLKEPAAGALGGLAPARIRDIVAVLRARHPGTTISATIGDVPVDDGETILRRVDEVGGCGVDLVKVGVPGCGGPAARMLLRRLGAAAWPVVPVFLADDGIDGELFGAACARPFPALMLDTQGKSAGSLFDFVAMPELAALIRLARAAGKPVGLAGALREPDLPGLLALQPDFAGFRSAVCDGARTGTLAGEKVRALRKALCDGHAQAVAPAAGGRPAELQQAP</sequence>
<dbReference type="Proteomes" id="UP001595974">
    <property type="component" value="Unassembled WGS sequence"/>
</dbReference>
<keyword evidence="3" id="KW-0456">Lyase</keyword>
<dbReference type="EMBL" id="JBHSOG010000007">
    <property type="protein sequence ID" value="MFC5768040.1"/>
    <property type="molecule type" value="Genomic_DNA"/>
</dbReference>
<reference evidence="8" key="1">
    <citation type="journal article" date="2019" name="Int. J. Syst. Evol. Microbiol.">
        <title>The Global Catalogue of Microorganisms (GCM) 10K type strain sequencing project: providing services to taxonomists for standard genome sequencing and annotation.</title>
        <authorList>
            <consortium name="The Broad Institute Genomics Platform"/>
            <consortium name="The Broad Institute Genome Sequencing Center for Infectious Disease"/>
            <person name="Wu L."/>
            <person name="Ma J."/>
        </authorList>
    </citation>
    <scope>NUCLEOTIDE SEQUENCE [LARGE SCALE GENOMIC DNA]</scope>
    <source>
        <strain evidence="8">SHR3</strain>
    </source>
</reference>
<evidence type="ECO:0000313" key="8">
    <source>
        <dbReference type="Proteomes" id="UP001595974"/>
    </source>
</evidence>
<dbReference type="PIRSF" id="PIRSF015957">
    <property type="entry name" value="UCP015957"/>
    <property type="match status" value="1"/>
</dbReference>
<comment type="catalytic activity">
    <reaction evidence="6">
        <text>2 D-glyceraldehyde 3-phosphate = 4-(hydroxymethyl)-2-furancarboxaldehyde phosphate + phosphate + 2 H2O</text>
        <dbReference type="Rhea" id="RHEA:43536"/>
        <dbReference type="ChEBI" id="CHEBI:15377"/>
        <dbReference type="ChEBI" id="CHEBI:43474"/>
        <dbReference type="ChEBI" id="CHEBI:59776"/>
        <dbReference type="ChEBI" id="CHEBI:83407"/>
        <dbReference type="EC" id="4.2.3.153"/>
    </reaction>
</comment>
<evidence type="ECO:0000256" key="3">
    <source>
        <dbReference type="ARBA" id="ARBA00023239"/>
    </source>
</evidence>
<name>A0ABW1ALI5_9RHOO</name>
<comment type="function">
    <text evidence="1">Catalyzes the formation of 4-(hydroxymethyl)-2-furancarboxaldehyde phosphate (4-HFC-P) from two molecules of glyceraldehyde-3-P (GA-3-P).</text>
</comment>
<gene>
    <name evidence="7" type="ORF">ACFPTN_01505</name>
</gene>
<evidence type="ECO:0000256" key="2">
    <source>
        <dbReference type="ARBA" id="ARBA00012553"/>
    </source>
</evidence>
<comment type="caution">
    <text evidence="7">The sequence shown here is derived from an EMBL/GenBank/DDBJ whole genome shotgun (WGS) entry which is preliminary data.</text>
</comment>
<dbReference type="EC" id="4.2.3.153" evidence="2"/>